<dbReference type="Proteomes" id="UP000095463">
    <property type="component" value="Unassembled WGS sequence"/>
</dbReference>
<evidence type="ECO:0000313" key="1">
    <source>
        <dbReference type="EMBL" id="OEO31042.1"/>
    </source>
</evidence>
<proteinExistence type="predicted"/>
<keyword evidence="2" id="KW-1185">Reference proteome</keyword>
<sequence length="95" mass="10609">MDRTDYECVLRLSGHRIAALARKQLGLVHVSPQIDRDLLLCLQRLEVADLLNHAIGGSSRRIVSVVLTPKAGTSLMQFNDTTIRLKEALGASWWE</sequence>
<reference evidence="1 2" key="1">
    <citation type="journal article" date="2015" name="Genome Announc.">
        <title>Genome Assemblies of Three Soil-Associated Devosia species: D. insulae, D. limi, and D. soli.</title>
        <authorList>
            <person name="Hassan Y.I."/>
            <person name="Lepp D."/>
            <person name="Zhou T."/>
        </authorList>
    </citation>
    <scope>NUCLEOTIDE SEQUENCE [LARGE SCALE GENOMIC DNA]</scope>
    <source>
        <strain evidence="1 2">DS-56</strain>
    </source>
</reference>
<dbReference type="EMBL" id="LAJE02000173">
    <property type="protein sequence ID" value="OEO31042.1"/>
    <property type="molecule type" value="Genomic_DNA"/>
</dbReference>
<comment type="caution">
    <text evidence="1">The sequence shown here is derived from an EMBL/GenBank/DDBJ whole genome shotgun (WGS) entry which is preliminary data.</text>
</comment>
<organism evidence="1 2">
    <name type="scientific">Devosia insulae DS-56</name>
    <dbReference type="NCBI Taxonomy" id="1116389"/>
    <lineage>
        <taxon>Bacteria</taxon>
        <taxon>Pseudomonadati</taxon>
        <taxon>Pseudomonadota</taxon>
        <taxon>Alphaproteobacteria</taxon>
        <taxon>Hyphomicrobiales</taxon>
        <taxon>Devosiaceae</taxon>
        <taxon>Devosia</taxon>
    </lineage>
</organism>
<gene>
    <name evidence="1" type="ORF">VW23_018310</name>
</gene>
<accession>A0A1E5XR05</accession>
<name>A0A1E5XR05_9HYPH</name>
<protein>
    <submittedName>
        <fullName evidence="1">Uncharacterized protein</fullName>
    </submittedName>
</protein>
<evidence type="ECO:0000313" key="2">
    <source>
        <dbReference type="Proteomes" id="UP000095463"/>
    </source>
</evidence>
<dbReference type="RefSeq" id="WP_069909778.1">
    <property type="nucleotide sequence ID" value="NZ_LAJE02000173.1"/>
</dbReference>
<dbReference type="AlphaFoldDB" id="A0A1E5XR05"/>